<dbReference type="EMBL" id="JASPKY010000031">
    <property type="protein sequence ID" value="KAK9747399.1"/>
    <property type="molecule type" value="Genomic_DNA"/>
</dbReference>
<evidence type="ECO:0000256" key="2">
    <source>
        <dbReference type="SAM" id="SignalP"/>
    </source>
</evidence>
<evidence type="ECO:0000313" key="3">
    <source>
        <dbReference type="EMBL" id="KAK9747399.1"/>
    </source>
</evidence>
<feature type="chain" id="PRO_5043430181" evidence="2">
    <location>
        <begin position="20"/>
        <end position="94"/>
    </location>
</feature>
<accession>A0AAW1MNM4</accession>
<evidence type="ECO:0000313" key="4">
    <source>
        <dbReference type="Proteomes" id="UP001458880"/>
    </source>
</evidence>
<feature type="signal peptide" evidence="2">
    <location>
        <begin position="1"/>
        <end position="19"/>
    </location>
</feature>
<protein>
    <submittedName>
        <fullName evidence="3">Uncharacterized protein</fullName>
    </submittedName>
</protein>
<dbReference type="AlphaFoldDB" id="A0AAW1MNM4"/>
<name>A0AAW1MNM4_POPJA</name>
<proteinExistence type="predicted"/>
<keyword evidence="4" id="KW-1185">Reference proteome</keyword>
<gene>
    <name evidence="3" type="ORF">QE152_g5344</name>
</gene>
<sequence length="94" mass="10557">MRYKFYILLSIVILACEFSEENLQGPPYETKKSDDSSDSDEENNSDEFIASIEDTEDGATALKIVAAPDLSKENEKRKGLMFLSVFVRLGEIIS</sequence>
<organism evidence="3 4">
    <name type="scientific">Popillia japonica</name>
    <name type="common">Japanese beetle</name>
    <dbReference type="NCBI Taxonomy" id="7064"/>
    <lineage>
        <taxon>Eukaryota</taxon>
        <taxon>Metazoa</taxon>
        <taxon>Ecdysozoa</taxon>
        <taxon>Arthropoda</taxon>
        <taxon>Hexapoda</taxon>
        <taxon>Insecta</taxon>
        <taxon>Pterygota</taxon>
        <taxon>Neoptera</taxon>
        <taxon>Endopterygota</taxon>
        <taxon>Coleoptera</taxon>
        <taxon>Polyphaga</taxon>
        <taxon>Scarabaeiformia</taxon>
        <taxon>Scarabaeidae</taxon>
        <taxon>Rutelinae</taxon>
        <taxon>Popillia</taxon>
    </lineage>
</organism>
<feature type="compositionally biased region" description="Acidic residues" evidence="1">
    <location>
        <begin position="36"/>
        <end position="45"/>
    </location>
</feature>
<dbReference type="PROSITE" id="PS51257">
    <property type="entry name" value="PROKAR_LIPOPROTEIN"/>
    <property type="match status" value="1"/>
</dbReference>
<comment type="caution">
    <text evidence="3">The sequence shown here is derived from an EMBL/GenBank/DDBJ whole genome shotgun (WGS) entry which is preliminary data.</text>
</comment>
<keyword evidence="2" id="KW-0732">Signal</keyword>
<feature type="region of interest" description="Disordered" evidence="1">
    <location>
        <begin position="23"/>
        <end position="49"/>
    </location>
</feature>
<evidence type="ECO:0000256" key="1">
    <source>
        <dbReference type="SAM" id="MobiDB-lite"/>
    </source>
</evidence>
<dbReference type="Proteomes" id="UP001458880">
    <property type="component" value="Unassembled WGS sequence"/>
</dbReference>
<reference evidence="3 4" key="1">
    <citation type="journal article" date="2024" name="BMC Genomics">
        <title>De novo assembly and annotation of Popillia japonica's genome with initial clues to its potential as an invasive pest.</title>
        <authorList>
            <person name="Cucini C."/>
            <person name="Boschi S."/>
            <person name="Funari R."/>
            <person name="Cardaioli E."/>
            <person name="Iannotti N."/>
            <person name="Marturano G."/>
            <person name="Paoli F."/>
            <person name="Bruttini M."/>
            <person name="Carapelli A."/>
            <person name="Frati F."/>
            <person name="Nardi F."/>
        </authorList>
    </citation>
    <scope>NUCLEOTIDE SEQUENCE [LARGE SCALE GENOMIC DNA]</scope>
    <source>
        <strain evidence="3">DMR45628</strain>
    </source>
</reference>